<reference evidence="4 5" key="1">
    <citation type="submission" date="2014-04" db="EMBL/GenBank/DDBJ databases">
        <authorList>
            <consortium name="DOE Joint Genome Institute"/>
            <person name="Kuo A."/>
            <person name="Gay G."/>
            <person name="Dore J."/>
            <person name="Kohler A."/>
            <person name="Nagy L.G."/>
            <person name="Floudas D."/>
            <person name="Copeland A."/>
            <person name="Barry K.W."/>
            <person name="Cichocki N."/>
            <person name="Veneault-Fourrey C."/>
            <person name="LaButti K."/>
            <person name="Lindquist E.A."/>
            <person name="Lipzen A."/>
            <person name="Lundell T."/>
            <person name="Morin E."/>
            <person name="Murat C."/>
            <person name="Sun H."/>
            <person name="Tunlid A."/>
            <person name="Henrissat B."/>
            <person name="Grigoriev I.V."/>
            <person name="Hibbett D.S."/>
            <person name="Martin F."/>
            <person name="Nordberg H.P."/>
            <person name="Cantor M.N."/>
            <person name="Hua S.X."/>
        </authorList>
    </citation>
    <scope>NUCLEOTIDE SEQUENCE [LARGE SCALE GENOMIC DNA]</scope>
    <source>
        <strain evidence="5">h7</strain>
    </source>
</reference>
<dbReference type="PANTHER" id="PTHR20835">
    <property type="entry name" value="E3 UBIQUITIN-PROTEIN LIGASE PPP1R11-RELATED"/>
    <property type="match status" value="1"/>
</dbReference>
<dbReference type="GO" id="GO:0005634">
    <property type="term" value="C:nucleus"/>
    <property type="evidence" value="ECO:0007669"/>
    <property type="project" value="UniProtKB-SubCell"/>
</dbReference>
<dbReference type="STRING" id="686832.A0A0C3C975"/>
<accession>A0A0C3C975</accession>
<feature type="compositionally biased region" description="Polar residues" evidence="3">
    <location>
        <begin position="10"/>
        <end position="26"/>
    </location>
</feature>
<feature type="region of interest" description="Disordered" evidence="3">
    <location>
        <begin position="90"/>
        <end position="159"/>
    </location>
</feature>
<dbReference type="HOGENOM" id="CLU_098333_0_2_1"/>
<proteinExistence type="inferred from homology"/>
<dbReference type="InterPro" id="IPR011107">
    <property type="entry name" value="PPI_Ypi1"/>
</dbReference>
<dbReference type="GO" id="GO:0004865">
    <property type="term" value="F:protein serine/threonine phosphatase inhibitor activity"/>
    <property type="evidence" value="ECO:0007669"/>
    <property type="project" value="UniProtKB-UniRule"/>
</dbReference>
<reference evidence="5" key="2">
    <citation type="submission" date="2015-01" db="EMBL/GenBank/DDBJ databases">
        <title>Evolutionary Origins and Diversification of the Mycorrhizal Mutualists.</title>
        <authorList>
            <consortium name="DOE Joint Genome Institute"/>
            <consortium name="Mycorrhizal Genomics Consortium"/>
            <person name="Kohler A."/>
            <person name="Kuo A."/>
            <person name="Nagy L.G."/>
            <person name="Floudas D."/>
            <person name="Copeland A."/>
            <person name="Barry K.W."/>
            <person name="Cichocki N."/>
            <person name="Veneault-Fourrey C."/>
            <person name="LaButti K."/>
            <person name="Lindquist E.A."/>
            <person name="Lipzen A."/>
            <person name="Lundell T."/>
            <person name="Morin E."/>
            <person name="Murat C."/>
            <person name="Riley R."/>
            <person name="Ohm R."/>
            <person name="Sun H."/>
            <person name="Tunlid A."/>
            <person name="Henrissat B."/>
            <person name="Grigoriev I.V."/>
            <person name="Hibbett D.S."/>
            <person name="Martin F."/>
        </authorList>
    </citation>
    <scope>NUCLEOTIDE SEQUENCE [LARGE SCALE GENOMIC DNA]</scope>
    <source>
        <strain evidence="5">h7</strain>
    </source>
</reference>
<evidence type="ECO:0000256" key="1">
    <source>
        <dbReference type="ARBA" id="ARBA00005605"/>
    </source>
</evidence>
<keyword evidence="2" id="KW-0539">Nucleus</keyword>
<evidence type="ECO:0000313" key="4">
    <source>
        <dbReference type="EMBL" id="KIM40774.1"/>
    </source>
</evidence>
<dbReference type="GO" id="GO:0008157">
    <property type="term" value="F:protein phosphatase 1 binding"/>
    <property type="evidence" value="ECO:0007669"/>
    <property type="project" value="TreeGrafter"/>
</dbReference>
<evidence type="ECO:0000313" key="5">
    <source>
        <dbReference type="Proteomes" id="UP000053424"/>
    </source>
</evidence>
<dbReference type="Proteomes" id="UP000053424">
    <property type="component" value="Unassembled WGS sequence"/>
</dbReference>
<dbReference type="EMBL" id="KN831782">
    <property type="protein sequence ID" value="KIM40774.1"/>
    <property type="molecule type" value="Genomic_DNA"/>
</dbReference>
<feature type="compositionally biased region" description="Basic and acidic residues" evidence="3">
    <location>
        <begin position="130"/>
        <end position="140"/>
    </location>
</feature>
<name>A0A0C3C975_HEBCY</name>
<comment type="function">
    <text evidence="2">Regulator of type 1 phosphatases which maintains protein phosphatase activity under strict control.</text>
</comment>
<comment type="similarity">
    <text evidence="1 2">Belongs to the YPI1 family.</text>
</comment>
<gene>
    <name evidence="4" type="ORF">M413DRAFT_73108</name>
</gene>
<feature type="region of interest" description="Disordered" evidence="3">
    <location>
        <begin position="1"/>
        <end position="62"/>
    </location>
</feature>
<dbReference type="AlphaFoldDB" id="A0A0C3C975"/>
<comment type="subcellular location">
    <subcellularLocation>
        <location evidence="2">Nucleus</location>
    </subcellularLocation>
</comment>
<evidence type="ECO:0000256" key="2">
    <source>
        <dbReference type="RuleBase" id="RU367162"/>
    </source>
</evidence>
<keyword evidence="5" id="KW-1185">Reference proteome</keyword>
<organism evidence="4 5">
    <name type="scientific">Hebeloma cylindrosporum</name>
    <dbReference type="NCBI Taxonomy" id="76867"/>
    <lineage>
        <taxon>Eukaryota</taxon>
        <taxon>Fungi</taxon>
        <taxon>Dikarya</taxon>
        <taxon>Basidiomycota</taxon>
        <taxon>Agaricomycotina</taxon>
        <taxon>Agaricomycetes</taxon>
        <taxon>Agaricomycetidae</taxon>
        <taxon>Agaricales</taxon>
        <taxon>Agaricineae</taxon>
        <taxon>Hymenogastraceae</taxon>
        <taxon>Hebeloma</taxon>
    </lineage>
</organism>
<protein>
    <recommendedName>
        <fullName evidence="2">Type 1 phosphatases regulator</fullName>
    </recommendedName>
</protein>
<dbReference type="OrthoDB" id="307488at2759"/>
<evidence type="ECO:0000256" key="3">
    <source>
        <dbReference type="SAM" id="MobiDB-lite"/>
    </source>
</evidence>
<sequence>METAARGRPSTASPANGSRTLTITNDPTREEGEDDQDNNTEGVQPVGTLKLRGGPKKKRAQRVAWNDDVVDNEFFGKKKSKICCIYHKPRKFDESSSEESSDSEHEGHAHGHAGRNHQPHAGPSQQARSEIAHELEHCEDSEPNTYERQPRKSGKRKAT</sequence>
<dbReference type="PANTHER" id="PTHR20835:SF0">
    <property type="entry name" value="E3 UBIQUITIN-PROTEIN LIGASE PPP1R11"/>
    <property type="match status" value="1"/>
</dbReference>
<dbReference type="Pfam" id="PF07491">
    <property type="entry name" value="PPI_Ypi1"/>
    <property type="match status" value="1"/>
</dbReference>